<comment type="caution">
    <text evidence="1">The sequence shown here is derived from an EMBL/GenBank/DDBJ whole genome shotgun (WGS) entry which is preliminary data.</text>
</comment>
<reference evidence="1 2" key="1">
    <citation type="submission" date="2020-06" db="EMBL/GenBank/DDBJ databases">
        <authorList>
            <person name="Criscuolo A."/>
        </authorList>
    </citation>
    <scope>NUCLEOTIDE SEQUENCE [LARGE SCALE GENOMIC DNA]</scope>
    <source>
        <strain evidence="2">CIP 111411</strain>
    </source>
</reference>
<sequence>MGYVTTGSSNLVTNGDVLELDVMISQDELRAILLMGFFSIENIETLAEGDDLKNLNCDLWAKTNDTNKTLTFPVKICELSYDNNNQGKRSYNFPRSYNDEYIYLILKIRAKKCTISKPSTELKIRFKDKNDTTEPKPLVLIPFTAIAQQAKPEIKLFESNYTVLQRNESITLSWNIKGDSYILREGLQELQKGEATNYVGNYIIKSISNGDHSYILEVKIGNVSITKVIMVRALGESKLYSNANPTGIYSIYKIANFCVSQDSSFLFSLMLKTENKNTSIDHIGYTNTNEGFSDDWHRIELSDEEKNKLRPFVTSPLLHMRSAGELYGRLFFIGGSYIQPMECKNSIAIINLDAEAGSRVVIKDKLPWPARTGHCCVIFPHGDHDKIWLMGGVDEWGKALNDIWVSGDGKEWDNINENGSVNTNKNTPVKMQWEPRCLAGTTIELNNNGEKRELWIGGGFSEAGGRVTSDIWKWNKNNWTQITPLKINNNSYLSSGLSFLGKDTIDSTGIFLLGGYEENENKKKYFYRVTLSNGKYGSSQLDTSSGVESFATTKDSKIVTAFFKGCLWYMVFTNEGDLGITYSNLFYWVPVVTSQTLILI</sequence>
<dbReference type="Proteomes" id="UP000530060">
    <property type="component" value="Unassembled WGS sequence"/>
</dbReference>
<dbReference type="RefSeq" id="WP_180909888.1">
    <property type="nucleotide sequence ID" value="NZ_CAIJDP010000080.1"/>
</dbReference>
<accession>A0A6V6Z636</accession>
<gene>
    <name evidence="1" type="ORF">FLAT13_03646</name>
</gene>
<name>A0A6V6Z636_9FLAO</name>
<proteinExistence type="predicted"/>
<dbReference type="SUPFAM" id="SSF117281">
    <property type="entry name" value="Kelch motif"/>
    <property type="match status" value="1"/>
</dbReference>
<dbReference type="AlphaFoldDB" id="A0A6V6Z636"/>
<dbReference type="InterPro" id="IPR015915">
    <property type="entry name" value="Kelch-typ_b-propeller"/>
</dbReference>
<dbReference type="EMBL" id="CAIJDP010000080">
    <property type="protein sequence ID" value="CAD0007105.1"/>
    <property type="molecule type" value="Genomic_DNA"/>
</dbReference>
<evidence type="ECO:0008006" key="3">
    <source>
        <dbReference type="Google" id="ProtNLM"/>
    </source>
</evidence>
<dbReference type="Gene3D" id="2.120.10.80">
    <property type="entry name" value="Kelch-type beta propeller"/>
    <property type="match status" value="1"/>
</dbReference>
<evidence type="ECO:0000313" key="2">
    <source>
        <dbReference type="Proteomes" id="UP000530060"/>
    </source>
</evidence>
<protein>
    <recommendedName>
        <fullName evidence="3">Kelch motif-containing protein</fullName>
    </recommendedName>
</protein>
<keyword evidence="2" id="KW-1185">Reference proteome</keyword>
<organism evidence="1 2">
    <name type="scientific">Flavobacterium salmonis</name>
    <dbReference type="NCBI Taxonomy" id="2654844"/>
    <lineage>
        <taxon>Bacteria</taxon>
        <taxon>Pseudomonadati</taxon>
        <taxon>Bacteroidota</taxon>
        <taxon>Flavobacteriia</taxon>
        <taxon>Flavobacteriales</taxon>
        <taxon>Flavobacteriaceae</taxon>
        <taxon>Flavobacterium</taxon>
    </lineage>
</organism>
<evidence type="ECO:0000313" key="1">
    <source>
        <dbReference type="EMBL" id="CAD0007105.1"/>
    </source>
</evidence>